<accession>A9BYW8</accession>
<dbReference type="PANTHER" id="PTHR35802:SF1">
    <property type="entry name" value="PROTEASE SYNTHASE AND SPORULATION PROTEIN PAI 2"/>
    <property type="match status" value="1"/>
</dbReference>
<dbReference type="HOGENOM" id="CLU_065853_0_1_4"/>
<dbReference type="EMBL" id="CP000884">
    <property type="protein sequence ID" value="ABX34863.1"/>
    <property type="molecule type" value="Genomic_DNA"/>
</dbReference>
<sequence>MVDSPVSPDAGTPAQEAPMYTPAHFSLTDSDSLHGLIRSHPLGTLVTQANGVLDANHLPFLLDADPGEMGTLSAHVARANPLWQQCRDGAEVLVVFRGAEGYISPSWYPSKHETHRLVPTWNYEAVHVHGQISIHDDEKFVRGLVGRLTRVHEASQAQPWKMSDSPREFIDGMLQAIVGLQIRITRLEGKAKLSQNRQARDLEGAIGALRERGQEPLAGAMDAAPRI</sequence>
<reference evidence="1 2" key="1">
    <citation type="journal article" date="2004" name="Appl. Environ. Microbiol.">
        <title>Mineralization of individual congeners of linear alkylbenzenesulfonate by defined pairs of heterotrophic bacteria.</title>
        <authorList>
            <person name="Schleheck D."/>
            <person name="Knepper T.P."/>
            <person name="Fischer K."/>
            <person name="Cook A.M."/>
        </authorList>
    </citation>
    <scope>NUCLEOTIDE SEQUENCE [LARGE SCALE GENOMIC DNA]</scope>
    <source>
        <strain evidence="2">DSM 14801 / SPH-1</strain>
    </source>
</reference>
<reference evidence="2" key="2">
    <citation type="submission" date="2007-11" db="EMBL/GenBank/DDBJ databases">
        <title>Complete sequence of Delftia acidovorans DSM 14801 / SPH-1.</title>
        <authorList>
            <person name="Copeland A."/>
            <person name="Lucas S."/>
            <person name="Lapidus A."/>
            <person name="Barry K."/>
            <person name="Glavina del Rio T."/>
            <person name="Dalin E."/>
            <person name="Tice H."/>
            <person name="Pitluck S."/>
            <person name="Lowry S."/>
            <person name="Clum A."/>
            <person name="Schmutz J."/>
            <person name="Larimer F."/>
            <person name="Land M."/>
            <person name="Hauser L."/>
            <person name="Kyrpides N."/>
            <person name="Kim E."/>
            <person name="Schleheck D."/>
            <person name="Richardson P."/>
        </authorList>
    </citation>
    <scope>NUCLEOTIDE SEQUENCE [LARGE SCALE GENOMIC DNA]</scope>
    <source>
        <strain evidence="2">DSM 14801 / SPH-1</strain>
    </source>
</reference>
<dbReference type="PIRSF" id="PIRSF010372">
    <property type="entry name" value="PaiB"/>
    <property type="match status" value="1"/>
</dbReference>
<evidence type="ECO:0000313" key="2">
    <source>
        <dbReference type="Proteomes" id="UP000000784"/>
    </source>
</evidence>
<dbReference type="InterPro" id="IPR007396">
    <property type="entry name" value="TR_PAI2-type"/>
</dbReference>
<dbReference type="AlphaFoldDB" id="A9BYW8"/>
<dbReference type="Pfam" id="PF04299">
    <property type="entry name" value="FMN_bind_2"/>
    <property type="match status" value="1"/>
</dbReference>
<dbReference type="Gene3D" id="2.30.110.10">
    <property type="entry name" value="Electron Transport, Fmn-binding Protein, Chain A"/>
    <property type="match status" value="1"/>
</dbReference>
<name>A9BYW8_DELAS</name>
<dbReference type="STRING" id="398578.Daci_2223"/>
<organism evidence="1 2">
    <name type="scientific">Delftia acidovorans (strain DSM 14801 / SPH-1)</name>
    <dbReference type="NCBI Taxonomy" id="398578"/>
    <lineage>
        <taxon>Bacteria</taxon>
        <taxon>Pseudomonadati</taxon>
        <taxon>Pseudomonadota</taxon>
        <taxon>Betaproteobacteria</taxon>
        <taxon>Burkholderiales</taxon>
        <taxon>Comamonadaceae</taxon>
        <taxon>Delftia</taxon>
    </lineage>
</organism>
<gene>
    <name evidence="1" type="ordered locus">Daci_2223</name>
</gene>
<keyword evidence="2" id="KW-1185">Reference proteome</keyword>
<dbReference type="KEGG" id="dac:Daci_2223"/>
<dbReference type="SUPFAM" id="SSF50475">
    <property type="entry name" value="FMN-binding split barrel"/>
    <property type="match status" value="1"/>
</dbReference>
<dbReference type="eggNOG" id="COG2808">
    <property type="taxonomic scope" value="Bacteria"/>
</dbReference>
<evidence type="ECO:0000313" key="1">
    <source>
        <dbReference type="EMBL" id="ABX34863.1"/>
    </source>
</evidence>
<dbReference type="InterPro" id="IPR012349">
    <property type="entry name" value="Split_barrel_FMN-bd"/>
</dbReference>
<dbReference type="Proteomes" id="UP000000784">
    <property type="component" value="Chromosome"/>
</dbReference>
<protein>
    <submittedName>
        <fullName evidence="1">FMN-binding negative transcriptional regulator</fullName>
    </submittedName>
</protein>
<proteinExistence type="predicted"/>
<dbReference type="PANTHER" id="PTHR35802">
    <property type="entry name" value="PROTEASE SYNTHASE AND SPORULATION PROTEIN PAI 2"/>
    <property type="match status" value="1"/>
</dbReference>